<dbReference type="Proteomes" id="UP000596661">
    <property type="component" value="Unassembled WGS sequence"/>
</dbReference>
<protein>
    <submittedName>
        <fullName evidence="2">Uncharacterized protein</fullName>
    </submittedName>
</protein>
<evidence type="ECO:0000313" key="3">
    <source>
        <dbReference type="Proteomes" id="UP000596661"/>
    </source>
</evidence>
<dbReference type="AlphaFoldDB" id="A0A803QPC6"/>
<sequence length="80" mass="8759">MVTENRISSLFTKRQLTTSGGNVRNVLKRCRTRGSPLADTTNLNLHQQSDSSSKCSHNSRVDEECVASLAKAASQPRQSP</sequence>
<keyword evidence="3" id="KW-1185">Reference proteome</keyword>
<dbReference type="Gramene" id="evm.model.10.56">
    <property type="protein sequence ID" value="cds.evm.model.10.56"/>
    <property type="gene ID" value="evm.TU.10.56"/>
</dbReference>
<proteinExistence type="predicted"/>
<feature type="region of interest" description="Disordered" evidence="1">
    <location>
        <begin position="34"/>
        <end position="57"/>
    </location>
</feature>
<evidence type="ECO:0000256" key="1">
    <source>
        <dbReference type="SAM" id="MobiDB-lite"/>
    </source>
</evidence>
<accession>A0A803QPC6</accession>
<dbReference type="EMBL" id="UZAU01000784">
    <property type="status" value="NOT_ANNOTATED_CDS"/>
    <property type="molecule type" value="Genomic_DNA"/>
</dbReference>
<name>A0A803QPC6_CANSA</name>
<reference evidence="2" key="1">
    <citation type="submission" date="2021-03" db="UniProtKB">
        <authorList>
            <consortium name="EnsemblPlants"/>
        </authorList>
    </citation>
    <scope>IDENTIFICATION</scope>
</reference>
<organism evidence="2 3">
    <name type="scientific">Cannabis sativa</name>
    <name type="common">Hemp</name>
    <name type="synonym">Marijuana</name>
    <dbReference type="NCBI Taxonomy" id="3483"/>
    <lineage>
        <taxon>Eukaryota</taxon>
        <taxon>Viridiplantae</taxon>
        <taxon>Streptophyta</taxon>
        <taxon>Embryophyta</taxon>
        <taxon>Tracheophyta</taxon>
        <taxon>Spermatophyta</taxon>
        <taxon>Magnoliopsida</taxon>
        <taxon>eudicotyledons</taxon>
        <taxon>Gunneridae</taxon>
        <taxon>Pentapetalae</taxon>
        <taxon>rosids</taxon>
        <taxon>fabids</taxon>
        <taxon>Rosales</taxon>
        <taxon>Cannabaceae</taxon>
        <taxon>Cannabis</taxon>
    </lineage>
</organism>
<evidence type="ECO:0000313" key="2">
    <source>
        <dbReference type="EnsemblPlants" id="cds.evm.model.10.56"/>
    </source>
</evidence>
<dbReference type="EnsemblPlants" id="evm.model.10.56">
    <property type="protein sequence ID" value="cds.evm.model.10.56"/>
    <property type="gene ID" value="evm.TU.10.56"/>
</dbReference>
<feature type="compositionally biased region" description="Polar residues" evidence="1">
    <location>
        <begin position="38"/>
        <end position="57"/>
    </location>
</feature>